<feature type="binding site" evidence="17">
    <location>
        <begin position="106"/>
        <end position="110"/>
    </location>
    <ligand>
        <name>NAD(+)</name>
        <dbReference type="ChEBI" id="CHEBI:57540"/>
    </ligand>
</feature>
<feature type="binding site" evidence="17">
    <location>
        <position position="152"/>
    </location>
    <ligand>
        <name>NAD(+)</name>
        <dbReference type="ChEBI" id="CHEBI:57540"/>
    </ligand>
</feature>
<keyword evidence="14 17" id="KW-0057">Aromatic amino acid biosynthesis</keyword>
<dbReference type="InterPro" id="IPR056179">
    <property type="entry name" value="DHQS_C"/>
</dbReference>
<comment type="function">
    <text evidence="17">Catalyzes the conversion of 3-deoxy-D-arabino-heptulosonate 7-phosphate (DAHP) to dehydroquinate (DHQ).</text>
</comment>
<dbReference type="NCBIfam" id="TIGR01357">
    <property type="entry name" value="aroB"/>
    <property type="match status" value="1"/>
</dbReference>
<keyword evidence="9 17" id="KW-0028">Amino-acid biosynthesis</keyword>
<comment type="subcellular location">
    <subcellularLocation>
        <location evidence="3 17">Cytoplasm</location>
    </subcellularLocation>
</comment>
<keyword evidence="15 17" id="KW-0456">Lyase</keyword>
<reference evidence="20 21" key="1">
    <citation type="submission" date="2023-07" db="EMBL/GenBank/DDBJ databases">
        <title>Genomic Encyclopedia of Type Strains, Phase IV (KMG-IV): sequencing the most valuable type-strain genomes for metagenomic binning, comparative biology and taxonomic classification.</title>
        <authorList>
            <person name="Goeker M."/>
        </authorList>
    </citation>
    <scope>NUCLEOTIDE SEQUENCE [LARGE SCALE GENOMIC DNA]</scope>
    <source>
        <strain evidence="20 21">DSM 1400</strain>
    </source>
</reference>
<evidence type="ECO:0000259" key="18">
    <source>
        <dbReference type="Pfam" id="PF01761"/>
    </source>
</evidence>
<dbReference type="InterPro" id="IPR016037">
    <property type="entry name" value="DHQ_synth_AroB"/>
</dbReference>
<evidence type="ECO:0000256" key="16">
    <source>
        <dbReference type="ARBA" id="ARBA00023285"/>
    </source>
</evidence>
<dbReference type="PIRSF" id="PIRSF001455">
    <property type="entry name" value="DHQ_synth"/>
    <property type="match status" value="1"/>
</dbReference>
<comment type="pathway">
    <text evidence="4 17">Metabolic intermediate biosynthesis; chorismate biosynthesis; chorismate from D-erythrose 4-phosphate and phosphoenolpyruvate: step 2/7.</text>
</comment>
<dbReference type="InterPro" id="IPR030960">
    <property type="entry name" value="DHQS/DOIS_N"/>
</dbReference>
<evidence type="ECO:0000256" key="5">
    <source>
        <dbReference type="ARBA" id="ARBA00005412"/>
    </source>
</evidence>
<feature type="binding site" evidence="17">
    <location>
        <begin position="130"/>
        <end position="131"/>
    </location>
    <ligand>
        <name>NAD(+)</name>
        <dbReference type="ChEBI" id="CHEBI:57540"/>
    </ligand>
</feature>
<name>A0ABU0JTP2_HATLI</name>
<feature type="binding site" evidence="17">
    <location>
        <position position="263"/>
    </location>
    <ligand>
        <name>Zn(2+)</name>
        <dbReference type="ChEBI" id="CHEBI:29105"/>
    </ligand>
</feature>
<dbReference type="Pfam" id="PF01761">
    <property type="entry name" value="DHQ_synthase"/>
    <property type="match status" value="1"/>
</dbReference>
<dbReference type="Proteomes" id="UP001224418">
    <property type="component" value="Unassembled WGS sequence"/>
</dbReference>
<keyword evidence="13 17" id="KW-0520">NAD</keyword>
<evidence type="ECO:0000256" key="2">
    <source>
        <dbReference type="ARBA" id="ARBA00001911"/>
    </source>
</evidence>
<evidence type="ECO:0000313" key="20">
    <source>
        <dbReference type="EMBL" id="MDQ0480469.1"/>
    </source>
</evidence>
<feature type="binding site" evidence="17">
    <location>
        <position position="246"/>
    </location>
    <ligand>
        <name>Zn(2+)</name>
        <dbReference type="ChEBI" id="CHEBI:29105"/>
    </ligand>
</feature>
<dbReference type="RefSeq" id="WP_307356465.1">
    <property type="nucleotide sequence ID" value="NZ_BAAACJ010000035.1"/>
</dbReference>
<keyword evidence="10 17" id="KW-0479">Metal-binding</keyword>
<proteinExistence type="inferred from homology"/>
<dbReference type="EMBL" id="JAUSWN010000020">
    <property type="protein sequence ID" value="MDQ0480469.1"/>
    <property type="molecule type" value="Genomic_DNA"/>
</dbReference>
<evidence type="ECO:0000259" key="19">
    <source>
        <dbReference type="Pfam" id="PF24621"/>
    </source>
</evidence>
<comment type="similarity">
    <text evidence="5 17">Belongs to the sugar phosphate cyclases superfamily. Dehydroquinate synthase family.</text>
</comment>
<dbReference type="SUPFAM" id="SSF56796">
    <property type="entry name" value="Dehydroquinate synthase-like"/>
    <property type="match status" value="1"/>
</dbReference>
<feature type="binding site" evidence="17">
    <location>
        <position position="143"/>
    </location>
    <ligand>
        <name>NAD(+)</name>
        <dbReference type="ChEBI" id="CHEBI:57540"/>
    </ligand>
</feature>
<evidence type="ECO:0000256" key="13">
    <source>
        <dbReference type="ARBA" id="ARBA00023027"/>
    </source>
</evidence>
<dbReference type="HAMAP" id="MF_00110">
    <property type="entry name" value="DHQ_synthase"/>
    <property type="match status" value="1"/>
</dbReference>
<dbReference type="CDD" id="cd08195">
    <property type="entry name" value="DHQS"/>
    <property type="match status" value="1"/>
</dbReference>
<dbReference type="PANTHER" id="PTHR43622">
    <property type="entry name" value="3-DEHYDROQUINATE SYNTHASE"/>
    <property type="match status" value="1"/>
</dbReference>
<keyword evidence="8 17" id="KW-0963">Cytoplasm</keyword>
<evidence type="ECO:0000256" key="12">
    <source>
        <dbReference type="ARBA" id="ARBA00022833"/>
    </source>
</evidence>
<comment type="caution">
    <text evidence="17">Lacks conserved residue(s) required for the propagation of feature annotation.</text>
</comment>
<keyword evidence="11 17" id="KW-0547">Nucleotide-binding</keyword>
<protein>
    <recommendedName>
        <fullName evidence="7 17">3-dehydroquinate synthase</fullName>
        <shortName evidence="17">DHQS</shortName>
        <ecNumber evidence="6 17">4.2.3.4</ecNumber>
    </recommendedName>
</protein>
<evidence type="ECO:0000313" key="21">
    <source>
        <dbReference type="Proteomes" id="UP001224418"/>
    </source>
</evidence>
<dbReference type="Gene3D" id="3.40.50.1970">
    <property type="match status" value="1"/>
</dbReference>
<sequence>MKNLTVSLKDKSYDIIIENGILEKVGKEVKDIYNGNKICVVTDENVYKLYGKRIKKSLELEGFDVYFIVVKPGECSKSFEILNEVYNEFIEFKLTRGDLVIAFGGGVVGDLAGFAASTYLRGISYIQIPTSLLAQIDSSIGGKVAVNLPQGKNLVGSFYHPKKVIIDPKVLETLSNRFLKDGLGEVIKYACIKDKELFEMLNNIKSEDELNSNMSNIIYTCCNIKREIVEKDEKDLGLRMILNFGHTFGHGIEKFFNYEGYSHGEAVALGMYYITNKSELLGFTEKGTSQKVKNILENFNIDYNIPDVSMDKIKDTITLDKKNIGSFINLILLKRIGEAYIEKISSNDINIFFSIE</sequence>
<feature type="domain" description="3-dehydroquinate synthase N-terminal" evidence="18">
    <location>
        <begin position="68"/>
        <end position="179"/>
    </location>
</feature>
<feature type="binding site" evidence="17">
    <location>
        <position position="185"/>
    </location>
    <ligand>
        <name>Zn(2+)</name>
        <dbReference type="ChEBI" id="CHEBI:29105"/>
    </ligand>
</feature>
<evidence type="ECO:0000256" key="17">
    <source>
        <dbReference type="HAMAP-Rule" id="MF_00110"/>
    </source>
</evidence>
<evidence type="ECO:0000256" key="3">
    <source>
        <dbReference type="ARBA" id="ARBA00004496"/>
    </source>
</evidence>
<evidence type="ECO:0000256" key="8">
    <source>
        <dbReference type="ARBA" id="ARBA00022490"/>
    </source>
</evidence>
<dbReference type="InterPro" id="IPR030963">
    <property type="entry name" value="DHQ_synth_fam"/>
</dbReference>
<dbReference type="PANTHER" id="PTHR43622:SF7">
    <property type="entry name" value="3-DEHYDROQUINATE SYNTHASE, CHLOROPLASTIC"/>
    <property type="match status" value="1"/>
</dbReference>
<comment type="caution">
    <text evidence="20">The sequence shown here is derived from an EMBL/GenBank/DDBJ whole genome shotgun (WGS) entry which is preliminary data.</text>
</comment>
<organism evidence="20 21">
    <name type="scientific">Hathewaya limosa</name>
    <name type="common">Clostridium limosum</name>
    <dbReference type="NCBI Taxonomy" id="1536"/>
    <lineage>
        <taxon>Bacteria</taxon>
        <taxon>Bacillati</taxon>
        <taxon>Bacillota</taxon>
        <taxon>Clostridia</taxon>
        <taxon>Eubacteriales</taxon>
        <taxon>Clostridiaceae</taxon>
        <taxon>Hathewaya</taxon>
    </lineage>
</organism>
<evidence type="ECO:0000256" key="11">
    <source>
        <dbReference type="ARBA" id="ARBA00022741"/>
    </source>
</evidence>
<dbReference type="Gene3D" id="1.20.1090.10">
    <property type="entry name" value="Dehydroquinate synthase-like - alpha domain"/>
    <property type="match status" value="1"/>
</dbReference>
<feature type="domain" description="3-dehydroquinate synthase C-terminal" evidence="19">
    <location>
        <begin position="182"/>
        <end position="323"/>
    </location>
</feature>
<evidence type="ECO:0000256" key="10">
    <source>
        <dbReference type="ARBA" id="ARBA00022723"/>
    </source>
</evidence>
<dbReference type="GO" id="GO:0003856">
    <property type="term" value="F:3-dehydroquinate synthase activity"/>
    <property type="evidence" value="ECO:0007669"/>
    <property type="project" value="UniProtKB-EC"/>
</dbReference>
<comment type="cofactor">
    <cofactor evidence="2 17">
        <name>NAD(+)</name>
        <dbReference type="ChEBI" id="CHEBI:57540"/>
    </cofactor>
</comment>
<gene>
    <name evidence="17" type="primary">aroB</name>
    <name evidence="20" type="ORF">QOZ93_002217</name>
</gene>
<keyword evidence="21" id="KW-1185">Reference proteome</keyword>
<comment type="catalytic activity">
    <reaction evidence="1 17">
        <text>7-phospho-2-dehydro-3-deoxy-D-arabino-heptonate = 3-dehydroquinate + phosphate</text>
        <dbReference type="Rhea" id="RHEA:21968"/>
        <dbReference type="ChEBI" id="CHEBI:32364"/>
        <dbReference type="ChEBI" id="CHEBI:43474"/>
        <dbReference type="ChEBI" id="CHEBI:58394"/>
        <dbReference type="EC" id="4.2.3.4"/>
    </reaction>
</comment>
<dbReference type="Pfam" id="PF24621">
    <property type="entry name" value="DHQS_C"/>
    <property type="match status" value="1"/>
</dbReference>
<accession>A0ABU0JTP2</accession>
<evidence type="ECO:0000256" key="14">
    <source>
        <dbReference type="ARBA" id="ARBA00023141"/>
    </source>
</evidence>
<evidence type="ECO:0000256" key="9">
    <source>
        <dbReference type="ARBA" id="ARBA00022605"/>
    </source>
</evidence>
<evidence type="ECO:0000256" key="6">
    <source>
        <dbReference type="ARBA" id="ARBA00013031"/>
    </source>
</evidence>
<comment type="cofactor">
    <cofactor evidence="17">
        <name>Co(2+)</name>
        <dbReference type="ChEBI" id="CHEBI:48828"/>
    </cofactor>
    <cofactor evidence="17">
        <name>Zn(2+)</name>
        <dbReference type="ChEBI" id="CHEBI:29105"/>
    </cofactor>
    <text evidence="17">Binds 1 divalent metal cation per subunit. Can use either Co(2+) or Zn(2+).</text>
</comment>
<evidence type="ECO:0000256" key="15">
    <source>
        <dbReference type="ARBA" id="ARBA00023239"/>
    </source>
</evidence>
<keyword evidence="16 17" id="KW-0170">Cobalt</keyword>
<keyword evidence="12 17" id="KW-0862">Zinc</keyword>
<dbReference type="EC" id="4.2.3.4" evidence="6 17"/>
<evidence type="ECO:0000256" key="1">
    <source>
        <dbReference type="ARBA" id="ARBA00001393"/>
    </source>
</evidence>
<dbReference type="InterPro" id="IPR050071">
    <property type="entry name" value="Dehydroquinate_synthase"/>
</dbReference>
<evidence type="ECO:0000256" key="4">
    <source>
        <dbReference type="ARBA" id="ARBA00004661"/>
    </source>
</evidence>
<evidence type="ECO:0000256" key="7">
    <source>
        <dbReference type="ARBA" id="ARBA00017684"/>
    </source>
</evidence>